<dbReference type="Gene3D" id="1.20.5.170">
    <property type="match status" value="1"/>
</dbReference>
<evidence type="ECO:0000256" key="2">
    <source>
        <dbReference type="ARBA" id="ARBA00023015"/>
    </source>
</evidence>
<dbReference type="InterPro" id="IPR002112">
    <property type="entry name" value="Leuzip_Jun"/>
</dbReference>
<feature type="region of interest" description="Disordered" evidence="10">
    <location>
        <begin position="111"/>
        <end position="135"/>
    </location>
</feature>
<feature type="compositionally biased region" description="Basic and acidic residues" evidence="10">
    <location>
        <begin position="350"/>
        <end position="367"/>
    </location>
</feature>
<dbReference type="InterPro" id="IPR013087">
    <property type="entry name" value="Znf_C2H2_type"/>
</dbReference>
<dbReference type="AlphaFoldDB" id="A0AAW0PX72"/>
<keyword evidence="6 7" id="KW-0539">Nucleus</keyword>
<evidence type="ECO:0000256" key="8">
    <source>
        <dbReference type="PROSITE-ProRule" id="PRU00042"/>
    </source>
</evidence>
<dbReference type="PROSITE" id="PS00028">
    <property type="entry name" value="ZINC_FINGER_C2H2_1"/>
    <property type="match status" value="1"/>
</dbReference>
<keyword evidence="8" id="KW-0479">Metal-binding</keyword>
<evidence type="ECO:0000256" key="5">
    <source>
        <dbReference type="ARBA" id="ARBA00023163"/>
    </source>
</evidence>
<comment type="similarity">
    <text evidence="7">Belongs to the bZIP family.</text>
</comment>
<evidence type="ECO:0000313" key="13">
    <source>
        <dbReference type="EMBL" id="KAK7939289.1"/>
    </source>
</evidence>
<keyword evidence="3 7" id="KW-0238">DNA-binding</keyword>
<dbReference type="InterPro" id="IPR036236">
    <property type="entry name" value="Znf_C2H2_sf"/>
</dbReference>
<dbReference type="PANTHER" id="PTHR19304">
    <property type="entry name" value="CYCLIC-AMP RESPONSE ELEMENT BINDING PROTEIN"/>
    <property type="match status" value="1"/>
</dbReference>
<dbReference type="SUPFAM" id="SSF57667">
    <property type="entry name" value="beta-beta-alpha zinc fingers"/>
    <property type="match status" value="1"/>
</dbReference>
<dbReference type="GO" id="GO:0003677">
    <property type="term" value="F:DNA binding"/>
    <property type="evidence" value="ECO:0007669"/>
    <property type="project" value="UniProtKB-UniRule"/>
</dbReference>
<accession>A0AAW0PX72</accession>
<dbReference type="PIRSF" id="PIRSF003153">
    <property type="entry name" value="ATF2_CRE-BP1"/>
    <property type="match status" value="1"/>
</dbReference>
<dbReference type="InterPro" id="IPR046347">
    <property type="entry name" value="bZIP_sf"/>
</dbReference>
<feature type="compositionally biased region" description="Low complexity" evidence="10">
    <location>
        <begin position="322"/>
        <end position="331"/>
    </location>
</feature>
<dbReference type="CDD" id="cd14687">
    <property type="entry name" value="bZIP_ATF2"/>
    <property type="match status" value="1"/>
</dbReference>
<keyword evidence="8" id="KW-0863">Zinc-finger</keyword>
<dbReference type="SUPFAM" id="SSF57959">
    <property type="entry name" value="Leucine zipper domain"/>
    <property type="match status" value="1"/>
</dbReference>
<dbReference type="FunFam" id="1.20.5.170:FF:000010">
    <property type="entry name" value="Cyclic AMP-dependent transcription factor ATF-2"/>
    <property type="match status" value="1"/>
</dbReference>
<evidence type="ECO:0008006" key="15">
    <source>
        <dbReference type="Google" id="ProtNLM"/>
    </source>
</evidence>
<dbReference type="InterPro" id="IPR004827">
    <property type="entry name" value="bZIP"/>
</dbReference>
<dbReference type="PRINTS" id="PR00043">
    <property type="entry name" value="LEUZIPPRJUN"/>
</dbReference>
<evidence type="ECO:0000256" key="9">
    <source>
        <dbReference type="SAM" id="Coils"/>
    </source>
</evidence>
<dbReference type="CDD" id="cd12192">
    <property type="entry name" value="GCN4_cent"/>
    <property type="match status" value="1"/>
</dbReference>
<keyword evidence="8" id="KW-0862">Zinc</keyword>
<keyword evidence="2 7" id="KW-0805">Transcription regulation</keyword>
<reference evidence="14" key="1">
    <citation type="submission" date="2024-04" db="EMBL/GenBank/DDBJ databases">
        <title>Salinicola lusitanus LLJ914,a marine bacterium isolated from the Okinawa Trough.</title>
        <authorList>
            <person name="Li J."/>
        </authorList>
    </citation>
    <scope>NUCLEOTIDE SEQUENCE [LARGE SCALE GENOMIC DNA]</scope>
</reference>
<keyword evidence="9" id="KW-0175">Coiled coil</keyword>
<dbReference type="PROSITE" id="PS50217">
    <property type="entry name" value="BZIP"/>
    <property type="match status" value="1"/>
</dbReference>
<feature type="domain" description="C2H2-type" evidence="11">
    <location>
        <begin position="7"/>
        <end position="31"/>
    </location>
</feature>
<dbReference type="GO" id="GO:0003700">
    <property type="term" value="F:DNA-binding transcription factor activity"/>
    <property type="evidence" value="ECO:0007669"/>
    <property type="project" value="UniProtKB-UniRule"/>
</dbReference>
<protein>
    <recommendedName>
        <fullName evidence="15">Cyclic AMP-dependent transcription factor ATF-2</fullName>
    </recommendedName>
</protein>
<sequence length="436" mass="46781">MSDDKPFLCTAPGCGQRFTNEDHLAVHRHKHEMTLKFGPARNDSVIIADQTPTPTRFLKNCEEVGLFNELASPFDHDFKKAAEEDIKKLPLDLSPLATPVIRSKTEEVTTVVAHRGSPLPHPESTTSDEKDISLQPTSLPTSTIVHPASLQVPNVLLATTDASVVIQQALPSPTSSSVITQVPPSNRPIVPVSGTFPVLLQLPNGQTMPVAIPASITSSSVHIPTTIPLVRPVTVVPNVPGIPGPPSPQPTQSEAKLKLKPTVSQQLPQVTNGDVVEVQSSAVTHTAAPASPAPVPAPVPAATLSPALAKTEEPSAHSLQQPATSTTETPASPAPPAPNPPSTGGRRRRTTSEDPDEKRRKFLERNRAAASRCRQKRKVWVQSLEKKAEDLNSMNGQLQNEVTLLRNEVAQLKQLLLAHKDCPVTAMQKKSGYHSE</sequence>
<feature type="compositionally biased region" description="Pro residues" evidence="10">
    <location>
        <begin position="240"/>
        <end position="249"/>
    </location>
</feature>
<organism evidence="13 14">
    <name type="scientific">Mugilogobius chulae</name>
    <name type="common">yellowstripe goby</name>
    <dbReference type="NCBI Taxonomy" id="88201"/>
    <lineage>
        <taxon>Eukaryota</taxon>
        <taxon>Metazoa</taxon>
        <taxon>Chordata</taxon>
        <taxon>Craniata</taxon>
        <taxon>Vertebrata</taxon>
        <taxon>Euteleostomi</taxon>
        <taxon>Actinopterygii</taxon>
        <taxon>Neopterygii</taxon>
        <taxon>Teleostei</taxon>
        <taxon>Neoteleostei</taxon>
        <taxon>Acanthomorphata</taxon>
        <taxon>Gobiaria</taxon>
        <taxon>Gobiiformes</taxon>
        <taxon>Gobioidei</taxon>
        <taxon>Gobiidae</taxon>
        <taxon>Gobionellinae</taxon>
        <taxon>Mugilogobius</taxon>
    </lineage>
</organism>
<dbReference type="PROSITE" id="PS50157">
    <property type="entry name" value="ZINC_FINGER_C2H2_2"/>
    <property type="match status" value="1"/>
</dbReference>
<proteinExistence type="inferred from homology"/>
<evidence type="ECO:0000256" key="3">
    <source>
        <dbReference type="ARBA" id="ARBA00023125"/>
    </source>
</evidence>
<dbReference type="Gene3D" id="3.30.160.60">
    <property type="entry name" value="Classic Zinc Finger"/>
    <property type="match status" value="1"/>
</dbReference>
<feature type="coiled-coil region" evidence="9">
    <location>
        <begin position="381"/>
        <end position="415"/>
    </location>
</feature>
<feature type="compositionally biased region" description="Pro residues" evidence="10">
    <location>
        <begin position="332"/>
        <end position="341"/>
    </location>
</feature>
<dbReference type="GO" id="GO:0008270">
    <property type="term" value="F:zinc ion binding"/>
    <property type="evidence" value="ECO:0007669"/>
    <property type="project" value="UniProtKB-KW"/>
</dbReference>
<keyword evidence="14" id="KW-1185">Reference proteome</keyword>
<dbReference type="PROSITE" id="PS00036">
    <property type="entry name" value="BZIP_BASIC"/>
    <property type="match status" value="1"/>
</dbReference>
<evidence type="ECO:0000256" key="7">
    <source>
        <dbReference type="PIRNR" id="PIRNR003153"/>
    </source>
</evidence>
<dbReference type="EMBL" id="JBBPFD010000002">
    <property type="protein sequence ID" value="KAK7939289.1"/>
    <property type="molecule type" value="Genomic_DNA"/>
</dbReference>
<keyword evidence="4 7" id="KW-0010">Activator</keyword>
<name>A0AAW0PX72_9GOBI</name>
<feature type="region of interest" description="Disordered" evidence="10">
    <location>
        <begin position="240"/>
        <end position="270"/>
    </location>
</feature>
<feature type="region of interest" description="Disordered" evidence="10">
    <location>
        <begin position="309"/>
        <end position="372"/>
    </location>
</feature>
<dbReference type="InterPro" id="IPR051027">
    <property type="entry name" value="bZIP_transcription_factors"/>
</dbReference>
<keyword evidence="5 7" id="KW-0804">Transcription</keyword>
<evidence type="ECO:0000256" key="4">
    <source>
        <dbReference type="ARBA" id="ARBA00023159"/>
    </source>
</evidence>
<comment type="caution">
    <text evidence="13">The sequence shown here is derived from an EMBL/GenBank/DDBJ whole genome shotgun (WGS) entry which is preliminary data.</text>
</comment>
<dbReference type="SMART" id="SM00338">
    <property type="entry name" value="BRLZ"/>
    <property type="match status" value="1"/>
</dbReference>
<evidence type="ECO:0000256" key="6">
    <source>
        <dbReference type="ARBA" id="ARBA00023242"/>
    </source>
</evidence>
<feature type="domain" description="BZIP" evidence="12">
    <location>
        <begin position="356"/>
        <end position="419"/>
    </location>
</feature>
<comment type="subcellular location">
    <subcellularLocation>
        <location evidence="1 7">Nucleus</location>
    </subcellularLocation>
</comment>
<dbReference type="GO" id="GO:0005634">
    <property type="term" value="C:nucleus"/>
    <property type="evidence" value="ECO:0007669"/>
    <property type="project" value="UniProtKB-SubCell"/>
</dbReference>
<gene>
    <name evidence="13" type="ORF">WMY93_002615</name>
</gene>
<evidence type="ECO:0000256" key="10">
    <source>
        <dbReference type="SAM" id="MobiDB-lite"/>
    </source>
</evidence>
<evidence type="ECO:0000259" key="12">
    <source>
        <dbReference type="PROSITE" id="PS50217"/>
    </source>
</evidence>
<dbReference type="Proteomes" id="UP001460270">
    <property type="component" value="Unassembled WGS sequence"/>
</dbReference>
<dbReference type="InterPro" id="IPR016378">
    <property type="entry name" value="TF_CRE-BP1-typ"/>
</dbReference>
<dbReference type="Pfam" id="PF00170">
    <property type="entry name" value="bZIP_1"/>
    <property type="match status" value="1"/>
</dbReference>
<evidence type="ECO:0000256" key="1">
    <source>
        <dbReference type="ARBA" id="ARBA00004123"/>
    </source>
</evidence>
<evidence type="ECO:0000313" key="14">
    <source>
        <dbReference type="Proteomes" id="UP001460270"/>
    </source>
</evidence>
<evidence type="ECO:0000259" key="11">
    <source>
        <dbReference type="PROSITE" id="PS50157"/>
    </source>
</evidence>